<evidence type="ECO:0000313" key="1">
    <source>
        <dbReference type="EMBL" id="GFR29301.1"/>
    </source>
</evidence>
<name>A0A8X6K3J8_TRICU</name>
<gene>
    <name evidence="1" type="ORF">TNCT_380361</name>
</gene>
<reference evidence="1" key="1">
    <citation type="submission" date="2020-07" db="EMBL/GenBank/DDBJ databases">
        <title>Multicomponent nature underlies the extraordinary mechanical properties of spider dragline silk.</title>
        <authorList>
            <person name="Kono N."/>
            <person name="Nakamura H."/>
            <person name="Mori M."/>
            <person name="Yoshida Y."/>
            <person name="Ohtoshi R."/>
            <person name="Malay A.D."/>
            <person name="Moran D.A.P."/>
            <person name="Tomita M."/>
            <person name="Numata K."/>
            <person name="Arakawa K."/>
        </authorList>
    </citation>
    <scope>NUCLEOTIDE SEQUENCE</scope>
</reference>
<accession>A0A8X6K3J8</accession>
<proteinExistence type="predicted"/>
<dbReference type="EMBL" id="BMAO01009207">
    <property type="protein sequence ID" value="GFR29301.1"/>
    <property type="molecule type" value="Genomic_DNA"/>
</dbReference>
<comment type="caution">
    <text evidence="1">The sequence shown here is derived from an EMBL/GenBank/DDBJ whole genome shotgun (WGS) entry which is preliminary data.</text>
</comment>
<evidence type="ECO:0000313" key="2">
    <source>
        <dbReference type="Proteomes" id="UP000887116"/>
    </source>
</evidence>
<dbReference type="AlphaFoldDB" id="A0A8X6K3J8"/>
<sequence length="126" mass="14508">MQAGQSTQDPSVWSWRGTVHSRSIDTVLAAGWLNVLPPRDNTYWVVEGFRSEFWSDRPSVLMHMELSTRNPFVRSWRQIDEKFVPPWHDIHQAVDGIRRVLKAPTVCSDPHGKVQTRSVYPVLVSV</sequence>
<organism evidence="1 2">
    <name type="scientific">Trichonephila clavata</name>
    <name type="common">Joro spider</name>
    <name type="synonym">Nephila clavata</name>
    <dbReference type="NCBI Taxonomy" id="2740835"/>
    <lineage>
        <taxon>Eukaryota</taxon>
        <taxon>Metazoa</taxon>
        <taxon>Ecdysozoa</taxon>
        <taxon>Arthropoda</taxon>
        <taxon>Chelicerata</taxon>
        <taxon>Arachnida</taxon>
        <taxon>Araneae</taxon>
        <taxon>Araneomorphae</taxon>
        <taxon>Entelegynae</taxon>
        <taxon>Araneoidea</taxon>
        <taxon>Nephilidae</taxon>
        <taxon>Trichonephila</taxon>
    </lineage>
</organism>
<protein>
    <submittedName>
        <fullName evidence="1">Uncharacterized protein</fullName>
    </submittedName>
</protein>
<dbReference type="Proteomes" id="UP000887116">
    <property type="component" value="Unassembled WGS sequence"/>
</dbReference>
<keyword evidence="2" id="KW-1185">Reference proteome</keyword>